<name>A0A413RLD6_9CELL</name>
<evidence type="ECO:0000313" key="3">
    <source>
        <dbReference type="Proteomes" id="UP000283374"/>
    </source>
</evidence>
<sequence length="171" mass="18333">MDFRTDGGATWLNLLATSGRTFGERPVERLQASRDLAAWLDLMGFATTGSTSADVERARAVREALRGLAMSSVEGREPAAQDVARVDEALRARGPISVVPTTTSVGAALAEIAAQALVTLRGPDAGLLKECDERDCRWVFLDVSGRRRWCPSPACASRGRVRAHRAALAGR</sequence>
<dbReference type="Pfam" id="PF11706">
    <property type="entry name" value="zf-CGNR"/>
    <property type="match status" value="1"/>
</dbReference>
<evidence type="ECO:0000259" key="1">
    <source>
        <dbReference type="Pfam" id="PF11706"/>
    </source>
</evidence>
<keyword evidence="3" id="KW-1185">Reference proteome</keyword>
<dbReference type="AlphaFoldDB" id="A0A413RLD6"/>
<dbReference type="EMBL" id="QWKP01000192">
    <property type="protein sequence ID" value="RHA40735.1"/>
    <property type="molecule type" value="Genomic_DNA"/>
</dbReference>
<dbReference type="InterPro" id="IPR010852">
    <property type="entry name" value="ABATE"/>
</dbReference>
<dbReference type="Pfam" id="PF07336">
    <property type="entry name" value="ABATE"/>
    <property type="match status" value="1"/>
</dbReference>
<dbReference type="Proteomes" id="UP000283374">
    <property type="component" value="Unassembled WGS sequence"/>
</dbReference>
<dbReference type="PANTHER" id="PTHR35525:SF3">
    <property type="entry name" value="BLL6575 PROTEIN"/>
    <property type="match status" value="1"/>
</dbReference>
<feature type="domain" description="Zinc finger CGNR" evidence="1">
    <location>
        <begin position="128"/>
        <end position="166"/>
    </location>
</feature>
<evidence type="ECO:0000313" key="2">
    <source>
        <dbReference type="EMBL" id="RHA40735.1"/>
    </source>
</evidence>
<proteinExistence type="predicted"/>
<protein>
    <submittedName>
        <fullName evidence="2">Zf-CGNR multi-domain protein</fullName>
    </submittedName>
</protein>
<comment type="caution">
    <text evidence="2">The sequence shown here is derived from an EMBL/GenBank/DDBJ whole genome shotgun (WGS) entry which is preliminary data.</text>
</comment>
<dbReference type="RefSeq" id="WP_118767193.1">
    <property type="nucleotide sequence ID" value="NZ_QWKP01000192.1"/>
</dbReference>
<dbReference type="SUPFAM" id="SSF160904">
    <property type="entry name" value="Jann2411-like"/>
    <property type="match status" value="1"/>
</dbReference>
<gene>
    <name evidence="2" type="ORF">D1825_09560</name>
</gene>
<dbReference type="PANTHER" id="PTHR35525">
    <property type="entry name" value="BLL6575 PROTEIN"/>
    <property type="match status" value="1"/>
</dbReference>
<dbReference type="OrthoDB" id="123307at2"/>
<dbReference type="InterPro" id="IPR021005">
    <property type="entry name" value="Znf_CGNR"/>
</dbReference>
<reference evidence="2 3" key="1">
    <citation type="submission" date="2018-08" db="EMBL/GenBank/DDBJ databases">
        <title>Cellulomonas rhizosphaerae sp. nov., a novel actinomycete isolated from soil.</title>
        <authorList>
            <person name="Tian Y."/>
        </authorList>
    </citation>
    <scope>NUCLEOTIDE SEQUENCE [LARGE SCALE GENOMIC DNA]</scope>
    <source>
        <strain evidence="2 3">NEAU-TCZ24</strain>
    </source>
</reference>
<dbReference type="Gene3D" id="1.10.3300.10">
    <property type="entry name" value="Jann2411-like domain"/>
    <property type="match status" value="1"/>
</dbReference>
<dbReference type="InterPro" id="IPR023286">
    <property type="entry name" value="ABATE_dom_sf"/>
</dbReference>
<accession>A0A413RLD6</accession>
<organism evidence="2 3">
    <name type="scientific">Cellulomonas rhizosphaerae</name>
    <dbReference type="NCBI Taxonomy" id="2293719"/>
    <lineage>
        <taxon>Bacteria</taxon>
        <taxon>Bacillati</taxon>
        <taxon>Actinomycetota</taxon>
        <taxon>Actinomycetes</taxon>
        <taxon>Micrococcales</taxon>
        <taxon>Cellulomonadaceae</taxon>
        <taxon>Cellulomonas</taxon>
    </lineage>
</organism>